<feature type="compositionally biased region" description="Basic residues" evidence="1">
    <location>
        <begin position="380"/>
        <end position="399"/>
    </location>
</feature>
<sequence length="408" mass="45529">MSYSSHLLPHLVSFSASFDFFDFSRRTPTPRYYSATYGVNVFGFPTNPTHPRLLDTVAEFSLLPNGTYGDRDPLFTTYPYQKNRVWMHYMPSVKMWVAGCPGFDAPPIFIKLKLNTPSLWVWRGGMGSIAPSILSDLRRFHDAAASQAQSLRDSARDYVRMPIYGRDLQWDSVQGEGHFDQMAANLVSLQRRIAELYGWVFLQEKLQQVTHSINPRPPPPPREPVPQIDWFNGVIVPWERRSPSFDAMALSHGVPLWWCDYLVNPSDVCAPWRGLPGSGRELMDLHRGSGYESVSVAGSSDQYCLKVDDTGATRSPLDTIVSTRPVDTARFLRVAPPNFSGTTLALQTTDGAHKRSAEDAGVIPSRSGQSSQQGAVPSSQKKRKPNPSKRQREARRKAKLSAGASTSP</sequence>
<accession>A0A067MJ82</accession>
<dbReference type="InParanoid" id="A0A067MJ82"/>
<dbReference type="Proteomes" id="UP000027195">
    <property type="component" value="Unassembled WGS sequence"/>
</dbReference>
<organism evidence="2 3">
    <name type="scientific">Botryobasidium botryosum (strain FD-172 SS1)</name>
    <dbReference type="NCBI Taxonomy" id="930990"/>
    <lineage>
        <taxon>Eukaryota</taxon>
        <taxon>Fungi</taxon>
        <taxon>Dikarya</taxon>
        <taxon>Basidiomycota</taxon>
        <taxon>Agaricomycotina</taxon>
        <taxon>Agaricomycetes</taxon>
        <taxon>Cantharellales</taxon>
        <taxon>Botryobasidiaceae</taxon>
        <taxon>Botryobasidium</taxon>
    </lineage>
</organism>
<evidence type="ECO:0000256" key="1">
    <source>
        <dbReference type="SAM" id="MobiDB-lite"/>
    </source>
</evidence>
<reference evidence="3" key="1">
    <citation type="journal article" date="2014" name="Proc. Natl. Acad. Sci. U.S.A.">
        <title>Extensive sampling of basidiomycete genomes demonstrates inadequacy of the white-rot/brown-rot paradigm for wood decay fungi.</title>
        <authorList>
            <person name="Riley R."/>
            <person name="Salamov A.A."/>
            <person name="Brown D.W."/>
            <person name="Nagy L.G."/>
            <person name="Floudas D."/>
            <person name="Held B.W."/>
            <person name="Levasseur A."/>
            <person name="Lombard V."/>
            <person name="Morin E."/>
            <person name="Otillar R."/>
            <person name="Lindquist E.A."/>
            <person name="Sun H."/>
            <person name="LaButti K.M."/>
            <person name="Schmutz J."/>
            <person name="Jabbour D."/>
            <person name="Luo H."/>
            <person name="Baker S.E."/>
            <person name="Pisabarro A.G."/>
            <person name="Walton J.D."/>
            <person name="Blanchette R.A."/>
            <person name="Henrissat B."/>
            <person name="Martin F."/>
            <person name="Cullen D."/>
            <person name="Hibbett D.S."/>
            <person name="Grigoriev I.V."/>
        </authorList>
    </citation>
    <scope>NUCLEOTIDE SEQUENCE [LARGE SCALE GENOMIC DNA]</scope>
    <source>
        <strain evidence="3">FD-172 SS1</strain>
    </source>
</reference>
<name>A0A067MJ82_BOTB1</name>
<gene>
    <name evidence="2" type="ORF">BOTBODRAFT_176915</name>
</gene>
<dbReference type="AlphaFoldDB" id="A0A067MJ82"/>
<dbReference type="EMBL" id="KL198054">
    <property type="protein sequence ID" value="KDQ11922.1"/>
    <property type="molecule type" value="Genomic_DNA"/>
</dbReference>
<protein>
    <submittedName>
        <fullName evidence="2">Uncharacterized protein</fullName>
    </submittedName>
</protein>
<keyword evidence="3" id="KW-1185">Reference proteome</keyword>
<evidence type="ECO:0000313" key="3">
    <source>
        <dbReference type="Proteomes" id="UP000027195"/>
    </source>
</evidence>
<dbReference type="HOGENOM" id="CLU_031805_1_0_1"/>
<evidence type="ECO:0000313" key="2">
    <source>
        <dbReference type="EMBL" id="KDQ11922.1"/>
    </source>
</evidence>
<proteinExistence type="predicted"/>
<feature type="region of interest" description="Disordered" evidence="1">
    <location>
        <begin position="342"/>
        <end position="408"/>
    </location>
</feature>
<feature type="compositionally biased region" description="Polar residues" evidence="1">
    <location>
        <begin position="366"/>
        <end position="379"/>
    </location>
</feature>